<gene>
    <name evidence="12" type="ORF">Desgi_2644</name>
</gene>
<keyword evidence="13" id="KW-1185">Reference proteome</keyword>
<evidence type="ECO:0000256" key="2">
    <source>
        <dbReference type="ARBA" id="ARBA00005007"/>
    </source>
</evidence>
<dbReference type="eggNOG" id="COG5026">
    <property type="taxonomic scope" value="Bacteria"/>
</dbReference>
<dbReference type="GO" id="GO:0001678">
    <property type="term" value="P:intracellular glucose homeostasis"/>
    <property type="evidence" value="ECO:0007669"/>
    <property type="project" value="InterPro"/>
</dbReference>
<comment type="pathway">
    <text evidence="1">Carbohydrate degradation.</text>
</comment>
<dbReference type="GO" id="GO:0005536">
    <property type="term" value="F:D-glucose binding"/>
    <property type="evidence" value="ECO:0007669"/>
    <property type="project" value="InterPro"/>
</dbReference>
<dbReference type="GO" id="GO:0008865">
    <property type="term" value="F:fructokinase activity"/>
    <property type="evidence" value="ECO:0007669"/>
    <property type="project" value="TreeGrafter"/>
</dbReference>
<dbReference type="AlphaFoldDB" id="R4KNE4"/>
<dbReference type="PANTHER" id="PTHR19443">
    <property type="entry name" value="HEXOKINASE"/>
    <property type="match status" value="1"/>
</dbReference>
<dbReference type="GO" id="GO:0004340">
    <property type="term" value="F:glucokinase activity"/>
    <property type="evidence" value="ECO:0007669"/>
    <property type="project" value="TreeGrafter"/>
</dbReference>
<dbReference type="UniPathway" id="UPA00109">
    <property type="reaction ID" value="UER00180"/>
</dbReference>
<evidence type="ECO:0000256" key="8">
    <source>
        <dbReference type="ARBA" id="ARBA00023152"/>
    </source>
</evidence>
<keyword evidence="6 12" id="KW-0418">Kinase</keyword>
<dbReference type="PANTHER" id="PTHR19443:SF16">
    <property type="entry name" value="HEXOKINASE TYPE 1-RELATED"/>
    <property type="match status" value="1"/>
</dbReference>
<organism evidence="12 13">
    <name type="scientific">Desulfoscipio gibsoniae DSM 7213</name>
    <dbReference type="NCBI Taxonomy" id="767817"/>
    <lineage>
        <taxon>Bacteria</taxon>
        <taxon>Bacillati</taxon>
        <taxon>Bacillota</taxon>
        <taxon>Clostridia</taxon>
        <taxon>Eubacteriales</taxon>
        <taxon>Desulfallaceae</taxon>
        <taxon>Desulfoscipio</taxon>
    </lineage>
</organism>
<keyword evidence="5" id="KW-0547">Nucleotide-binding</keyword>
<dbReference type="STRING" id="767817.Desgi_2644"/>
<keyword evidence="7" id="KW-0067">ATP-binding</keyword>
<dbReference type="GO" id="GO:0006096">
    <property type="term" value="P:glycolytic process"/>
    <property type="evidence" value="ECO:0007669"/>
    <property type="project" value="UniProtKB-UniPathway"/>
</dbReference>
<dbReference type="Pfam" id="PF03727">
    <property type="entry name" value="Hexokinase_2"/>
    <property type="match status" value="1"/>
</dbReference>
<evidence type="ECO:0000313" key="13">
    <source>
        <dbReference type="Proteomes" id="UP000013520"/>
    </source>
</evidence>
<dbReference type="EMBL" id="CP003273">
    <property type="protein sequence ID" value="AGL02050.1"/>
    <property type="molecule type" value="Genomic_DNA"/>
</dbReference>
<dbReference type="KEGG" id="dgi:Desgi_2644"/>
<keyword evidence="4" id="KW-0808">Transferase</keyword>
<dbReference type="PROSITE" id="PS51748">
    <property type="entry name" value="HEXOKINASE_2"/>
    <property type="match status" value="1"/>
</dbReference>
<evidence type="ECO:0000313" key="12">
    <source>
        <dbReference type="EMBL" id="AGL02050.1"/>
    </source>
</evidence>
<dbReference type="PRINTS" id="PR00475">
    <property type="entry name" value="HEXOKINASE"/>
</dbReference>
<proteinExistence type="inferred from homology"/>
<dbReference type="RefSeq" id="WP_006521778.1">
    <property type="nucleotide sequence ID" value="NC_021184.1"/>
</dbReference>
<keyword evidence="8" id="KW-0324">Glycolysis</keyword>
<evidence type="ECO:0000256" key="5">
    <source>
        <dbReference type="ARBA" id="ARBA00022741"/>
    </source>
</evidence>
<dbReference type="InterPro" id="IPR001312">
    <property type="entry name" value="Hexokinase"/>
</dbReference>
<dbReference type="Gene3D" id="3.30.420.40">
    <property type="match status" value="1"/>
</dbReference>
<evidence type="ECO:0000256" key="9">
    <source>
        <dbReference type="ARBA" id="ARBA00047905"/>
    </source>
</evidence>
<comment type="similarity">
    <text evidence="3">Belongs to the hexokinase family.</text>
</comment>
<protein>
    <submittedName>
        <fullName evidence="12">Hexokinase</fullName>
    </submittedName>
</protein>
<evidence type="ECO:0000256" key="7">
    <source>
        <dbReference type="ARBA" id="ARBA00022840"/>
    </source>
</evidence>
<dbReference type="GO" id="GO:0006006">
    <property type="term" value="P:glucose metabolic process"/>
    <property type="evidence" value="ECO:0007669"/>
    <property type="project" value="TreeGrafter"/>
</dbReference>
<evidence type="ECO:0000256" key="6">
    <source>
        <dbReference type="ARBA" id="ARBA00022777"/>
    </source>
</evidence>
<accession>R4KNE4</accession>
<dbReference type="InterPro" id="IPR043129">
    <property type="entry name" value="ATPase_NBD"/>
</dbReference>
<evidence type="ECO:0000256" key="1">
    <source>
        <dbReference type="ARBA" id="ARBA00004921"/>
    </source>
</evidence>
<evidence type="ECO:0000259" key="10">
    <source>
        <dbReference type="Pfam" id="PF00349"/>
    </source>
</evidence>
<feature type="domain" description="Hexokinase C-terminal" evidence="11">
    <location>
        <begin position="210"/>
        <end position="435"/>
    </location>
</feature>
<dbReference type="GO" id="GO:0005524">
    <property type="term" value="F:ATP binding"/>
    <property type="evidence" value="ECO:0007669"/>
    <property type="project" value="UniProtKB-KW"/>
</dbReference>
<dbReference type="Gene3D" id="3.40.367.20">
    <property type="match status" value="1"/>
</dbReference>
<dbReference type="InterPro" id="IPR022672">
    <property type="entry name" value="Hexokinase_N"/>
</dbReference>
<dbReference type="OrthoDB" id="6383434at2"/>
<name>R4KNE4_9FIRM</name>
<dbReference type="Pfam" id="PF00349">
    <property type="entry name" value="Hexokinase_1"/>
    <property type="match status" value="1"/>
</dbReference>
<evidence type="ECO:0000256" key="3">
    <source>
        <dbReference type="ARBA" id="ARBA00009225"/>
    </source>
</evidence>
<evidence type="ECO:0000256" key="4">
    <source>
        <dbReference type="ARBA" id="ARBA00022679"/>
    </source>
</evidence>
<dbReference type="Proteomes" id="UP000013520">
    <property type="component" value="Chromosome"/>
</dbReference>
<dbReference type="GO" id="GO:0005829">
    <property type="term" value="C:cytosol"/>
    <property type="evidence" value="ECO:0007669"/>
    <property type="project" value="TreeGrafter"/>
</dbReference>
<feature type="domain" description="Hexokinase N-terminal" evidence="10">
    <location>
        <begin position="8"/>
        <end position="203"/>
    </location>
</feature>
<sequence>MHELVNKVRMLRAGFVFSEPQILEIANSFQQAMTDGLTGKGSSLKMLPSFLTKPTGREKGIYLAIDFGGTNVRILTVGIKGNGEYRILKRRSFPLQDRGKGYDFTSREATGTDLFQFIAGQIESLLEPGQIYPLGFTFSFPSQQTGVNQAILIKWTKEIQTSGVEGHNVSEMLQKALVCKNLIQVIPRAIINDTVGTLLTSSYIDRYADIGSICGTGHNTCYIEPSSPITGKPMIINMESGNFNELPATKYDLQLDRQSQIPGEQRLEKMVGGQYIGELTRIIIQDFINKKLLFVSGRPEIFFTPYKIKSEDITRLLTDESPDLTDVSQWLKTICRIPHSLLEERITLRTIASIVIIRSIQLVTATFTGVLKHIDPSLEKRHTIAIDGSLYELMPGYASKLNITFKNIFKGKSDLIETKLTKDGSGVGAAIAAAIVED</sequence>
<reference evidence="12 13" key="1">
    <citation type="submission" date="2012-01" db="EMBL/GenBank/DDBJ databases">
        <title>Complete sequence of Desulfotomaculum gibsoniae DSM 7213.</title>
        <authorList>
            <consortium name="US DOE Joint Genome Institute"/>
            <person name="Lucas S."/>
            <person name="Han J."/>
            <person name="Lapidus A."/>
            <person name="Cheng J.-F."/>
            <person name="Goodwin L."/>
            <person name="Pitluck S."/>
            <person name="Peters L."/>
            <person name="Ovchinnikova G."/>
            <person name="Teshima H."/>
            <person name="Detter J.C."/>
            <person name="Han C."/>
            <person name="Tapia R."/>
            <person name="Land M."/>
            <person name="Hauser L."/>
            <person name="Kyrpides N."/>
            <person name="Ivanova N."/>
            <person name="Pagani I."/>
            <person name="Parshina S."/>
            <person name="Plugge C."/>
            <person name="Muyzer G."/>
            <person name="Kuever J."/>
            <person name="Ivanova A."/>
            <person name="Nazina T."/>
            <person name="Klenk H.-P."/>
            <person name="Brambilla E."/>
            <person name="Spring S."/>
            <person name="Stams A.F."/>
            <person name="Woyke T."/>
        </authorList>
    </citation>
    <scope>NUCLEOTIDE SEQUENCE [LARGE SCALE GENOMIC DNA]</scope>
    <source>
        <strain evidence="12 13">DSM 7213</strain>
    </source>
</reference>
<dbReference type="SUPFAM" id="SSF53067">
    <property type="entry name" value="Actin-like ATPase domain"/>
    <property type="match status" value="2"/>
</dbReference>
<comment type="catalytic activity">
    <reaction evidence="9">
        <text>D-fructose + ATP = D-fructose 6-phosphate + ADP + H(+)</text>
        <dbReference type="Rhea" id="RHEA:16125"/>
        <dbReference type="ChEBI" id="CHEBI:15378"/>
        <dbReference type="ChEBI" id="CHEBI:30616"/>
        <dbReference type="ChEBI" id="CHEBI:37721"/>
        <dbReference type="ChEBI" id="CHEBI:61527"/>
        <dbReference type="ChEBI" id="CHEBI:456216"/>
        <dbReference type="EC" id="2.7.1.1"/>
    </reaction>
    <physiologicalReaction direction="left-to-right" evidence="9">
        <dbReference type="Rhea" id="RHEA:16126"/>
    </physiologicalReaction>
</comment>
<dbReference type="InterPro" id="IPR022673">
    <property type="entry name" value="Hexokinase_C"/>
</dbReference>
<dbReference type="HOGENOM" id="CLU_014393_5_3_9"/>
<evidence type="ECO:0000259" key="11">
    <source>
        <dbReference type="Pfam" id="PF03727"/>
    </source>
</evidence>
<comment type="pathway">
    <text evidence="2">Carbohydrate metabolism.</text>
</comment>